<name>A7B7K9_MEDG7</name>
<organism evidence="1 2">
    <name type="scientific">Mediterraneibacter gnavus (strain ATCC 29149 / DSM 114966 / JCM 6515 / VPI C7-9)</name>
    <name type="common">Ruminococcus gnavus</name>
    <dbReference type="NCBI Taxonomy" id="411470"/>
    <lineage>
        <taxon>Bacteria</taxon>
        <taxon>Bacillati</taxon>
        <taxon>Bacillota</taxon>
        <taxon>Clostridia</taxon>
        <taxon>Lachnospirales</taxon>
        <taxon>Lachnospiraceae</taxon>
        <taxon>Mediterraneibacter</taxon>
    </lineage>
</organism>
<comment type="caution">
    <text evidence="1">The sequence shown here is derived from an EMBL/GenBank/DDBJ whole genome shotgun (WGS) entry which is preliminary data.</text>
</comment>
<proteinExistence type="predicted"/>
<dbReference type="AlphaFoldDB" id="A7B7K9"/>
<dbReference type="PaxDb" id="411470-RUMGNA_03575"/>
<evidence type="ECO:0000313" key="1">
    <source>
        <dbReference type="EMBL" id="EDN75952.1"/>
    </source>
</evidence>
<dbReference type="EMBL" id="AAYG02000032">
    <property type="protein sequence ID" value="EDN75952.1"/>
    <property type="molecule type" value="Genomic_DNA"/>
</dbReference>
<evidence type="ECO:0000313" key="2">
    <source>
        <dbReference type="Proteomes" id="UP000004410"/>
    </source>
</evidence>
<reference evidence="1 2" key="2">
    <citation type="submission" date="2007-06" db="EMBL/GenBank/DDBJ databases">
        <title>Draft genome sequence of Ruminococcus gnavus (ATCC 29149).</title>
        <authorList>
            <person name="Sudarsanam P."/>
            <person name="Ley R."/>
            <person name="Guruge J."/>
            <person name="Turnbaugh P.J."/>
            <person name="Mahowald M."/>
            <person name="Liep D."/>
            <person name="Gordon J."/>
        </authorList>
    </citation>
    <scope>NUCLEOTIDE SEQUENCE [LARGE SCALE GENOMIC DNA]</scope>
    <source>
        <strain evidence="1 2">ATCC 29149</strain>
    </source>
</reference>
<accession>A7B7K9</accession>
<sequence length="43" mass="5304">MLFDIRYHHNMKNGKCKRGGIAFLTGICYTFYHMKEMKIRFRF</sequence>
<dbReference type="Proteomes" id="UP000004410">
    <property type="component" value="Unassembled WGS sequence"/>
</dbReference>
<gene>
    <name evidence="1" type="ORF">RUMGNA_03575</name>
</gene>
<reference evidence="1 2" key="1">
    <citation type="submission" date="2007-04" db="EMBL/GenBank/DDBJ databases">
        <authorList>
            <person name="Fulton L."/>
            <person name="Clifton S."/>
            <person name="Fulton B."/>
            <person name="Xu J."/>
            <person name="Minx P."/>
            <person name="Pepin K.H."/>
            <person name="Johnson M."/>
            <person name="Thiruvilangam P."/>
            <person name="Bhonagiri V."/>
            <person name="Nash W.E."/>
            <person name="Mardis E.R."/>
            <person name="Wilson R.K."/>
        </authorList>
    </citation>
    <scope>NUCLEOTIDE SEQUENCE [LARGE SCALE GENOMIC DNA]</scope>
    <source>
        <strain evidence="1 2">ATCC 29149</strain>
    </source>
</reference>
<protein>
    <submittedName>
        <fullName evidence="1">Uncharacterized protein</fullName>
    </submittedName>
</protein>